<dbReference type="Proteomes" id="UP000199153">
    <property type="component" value="Unassembled WGS sequence"/>
</dbReference>
<dbReference type="InterPro" id="IPR021365">
    <property type="entry name" value="DUF2891"/>
</dbReference>
<sequence length="402" mass="46505">MQIFKRFIYKLISLLAHNPKPMKRIILLLLVIISGCKNNETSESVSTAEDDSIEAPTVTEALLSESIEFDLEEANKLAELPLSCIETEYPNKLNQTLENKEAMGEPSELHPVFYGCFDWHSSVHGHWSLVSLLKQFPKLEKREQIRELLQKSLSAENIQGELEYFRREHSDSYERTYGWAWLLKLAEELKTWEDPLAEELDQNLQPLTNLIVERYTEFLPKLNYPIRVGEHENTAFALSYAWDYAVTVENKEFQDLISKRAKEFYLSDDHCPIGWEPGGFDFLSPCLEEVNIMRRVLPKNAFIMWVDDFMPDLKKESFDIEVGEVSDRTDGKLVHLDGLNFSRAWVFYGLVNKYPEEFGHLKSIADKHVAYSFPNLVGDSYEGGHWLGSFAIYALNESRKGK</sequence>
<proteinExistence type="predicted"/>
<evidence type="ECO:0008006" key="3">
    <source>
        <dbReference type="Google" id="ProtNLM"/>
    </source>
</evidence>
<name>A0A1I5AB11_9FLAO</name>
<accession>A0A1I5AB11</accession>
<dbReference type="AlphaFoldDB" id="A0A1I5AB11"/>
<reference evidence="1 2" key="1">
    <citation type="submission" date="2016-10" db="EMBL/GenBank/DDBJ databases">
        <authorList>
            <person name="de Groot N.N."/>
        </authorList>
    </citation>
    <scope>NUCLEOTIDE SEQUENCE [LARGE SCALE GENOMIC DNA]</scope>
    <source>
        <strain evidence="1 2">DSM 17794</strain>
    </source>
</reference>
<protein>
    <recommendedName>
        <fullName evidence="3">DUF2891 domain-containing protein</fullName>
    </recommendedName>
</protein>
<keyword evidence="2" id="KW-1185">Reference proteome</keyword>
<evidence type="ECO:0000313" key="1">
    <source>
        <dbReference type="EMBL" id="SFN59664.1"/>
    </source>
</evidence>
<dbReference type="Pfam" id="PF11199">
    <property type="entry name" value="DUF2891"/>
    <property type="match status" value="1"/>
</dbReference>
<dbReference type="STRING" id="287099.SAMN05660413_01793"/>
<dbReference type="EMBL" id="FOVL01000009">
    <property type="protein sequence ID" value="SFN59664.1"/>
    <property type="molecule type" value="Genomic_DNA"/>
</dbReference>
<organism evidence="1 2">
    <name type="scientific">Salegentibacter flavus</name>
    <dbReference type="NCBI Taxonomy" id="287099"/>
    <lineage>
        <taxon>Bacteria</taxon>
        <taxon>Pseudomonadati</taxon>
        <taxon>Bacteroidota</taxon>
        <taxon>Flavobacteriia</taxon>
        <taxon>Flavobacteriales</taxon>
        <taxon>Flavobacteriaceae</taxon>
        <taxon>Salegentibacter</taxon>
    </lineage>
</organism>
<gene>
    <name evidence="1" type="ORF">SAMN05660413_01793</name>
</gene>
<evidence type="ECO:0000313" key="2">
    <source>
        <dbReference type="Proteomes" id="UP000199153"/>
    </source>
</evidence>